<evidence type="ECO:0000256" key="3">
    <source>
        <dbReference type="ARBA" id="ARBA00022691"/>
    </source>
</evidence>
<dbReference type="AlphaFoldDB" id="F4H6U7"/>
<keyword evidence="2 4" id="KW-0808">Transferase</keyword>
<dbReference type="eggNOG" id="COG4122">
    <property type="taxonomic scope" value="Bacteria"/>
</dbReference>
<accession>F4H6U7</accession>
<keyword evidence="5" id="KW-1185">Reference proteome</keyword>
<organism evidence="4 5">
    <name type="scientific">Cellulomonas fimi (strain ATCC 484 / DSM 20113 / JCM 1341 / CCUG 24087 / LMG 16345 / NBRC 15513 / NCIMB 8980 / NCTC 7547 / NRS-133)</name>
    <dbReference type="NCBI Taxonomy" id="590998"/>
    <lineage>
        <taxon>Bacteria</taxon>
        <taxon>Bacillati</taxon>
        <taxon>Actinomycetota</taxon>
        <taxon>Actinomycetes</taxon>
        <taxon>Micrococcales</taxon>
        <taxon>Cellulomonadaceae</taxon>
        <taxon>Cellulomonas</taxon>
    </lineage>
</organism>
<dbReference type="CDD" id="cd02440">
    <property type="entry name" value="AdoMet_MTases"/>
    <property type="match status" value="1"/>
</dbReference>
<dbReference type="Gene3D" id="3.40.50.150">
    <property type="entry name" value="Vaccinia Virus protein VP39"/>
    <property type="match status" value="1"/>
</dbReference>
<dbReference type="GO" id="GO:0032259">
    <property type="term" value="P:methylation"/>
    <property type="evidence" value="ECO:0007669"/>
    <property type="project" value="UniProtKB-KW"/>
</dbReference>
<name>F4H6U7_CELFA</name>
<evidence type="ECO:0000256" key="1">
    <source>
        <dbReference type="ARBA" id="ARBA00022603"/>
    </source>
</evidence>
<dbReference type="Proteomes" id="UP000008460">
    <property type="component" value="Chromosome"/>
</dbReference>
<dbReference type="EMBL" id="CP002666">
    <property type="protein sequence ID" value="AEE44456.1"/>
    <property type="molecule type" value="Genomic_DNA"/>
</dbReference>
<evidence type="ECO:0000256" key="2">
    <source>
        <dbReference type="ARBA" id="ARBA00022679"/>
    </source>
</evidence>
<dbReference type="InterPro" id="IPR029063">
    <property type="entry name" value="SAM-dependent_MTases_sf"/>
</dbReference>
<dbReference type="KEGG" id="cfi:Celf_0311"/>
<sequence>MQGSSAVTPQIAEYLDGLVHEPPHLAAVGAWIEENEEPIHISPAQGAALRALVAATGARRVLEIGTHVGYSALWIAEALAPAGGRLVSLEVDPRRAQTARTHLAASPWGAAVTVVTCDARDWLATSDDEFDLVFLDAEKILYLDLFRAAWDRLRTGGSLVADNTLHKGRVVAPVKDSTRAIAALNVLATSGSVGHGTVLPLGDGLTLVVKTADTLP</sequence>
<dbReference type="PANTHER" id="PTHR10509">
    <property type="entry name" value="O-METHYLTRANSFERASE-RELATED"/>
    <property type="match status" value="1"/>
</dbReference>
<keyword evidence="3" id="KW-0949">S-adenosyl-L-methionine</keyword>
<dbReference type="HOGENOM" id="CLU_067676_1_2_11"/>
<dbReference type="GO" id="GO:0008171">
    <property type="term" value="F:O-methyltransferase activity"/>
    <property type="evidence" value="ECO:0007669"/>
    <property type="project" value="InterPro"/>
</dbReference>
<evidence type="ECO:0000313" key="4">
    <source>
        <dbReference type="EMBL" id="AEE44456.1"/>
    </source>
</evidence>
<dbReference type="STRING" id="590998.Celf_0311"/>
<dbReference type="PANTHER" id="PTHR10509:SF14">
    <property type="entry name" value="CAFFEOYL-COA O-METHYLTRANSFERASE 3-RELATED"/>
    <property type="match status" value="1"/>
</dbReference>
<dbReference type="Pfam" id="PF01596">
    <property type="entry name" value="Methyltransf_3"/>
    <property type="match status" value="1"/>
</dbReference>
<dbReference type="InterPro" id="IPR002935">
    <property type="entry name" value="SAM_O-MeTrfase"/>
</dbReference>
<protein>
    <submittedName>
        <fullName evidence="4">O-methyltransferase family 3</fullName>
    </submittedName>
</protein>
<dbReference type="InterPro" id="IPR050362">
    <property type="entry name" value="Cation-dep_OMT"/>
</dbReference>
<evidence type="ECO:0000313" key="5">
    <source>
        <dbReference type="Proteomes" id="UP000008460"/>
    </source>
</evidence>
<gene>
    <name evidence="4" type="ordered locus">Celf_0311</name>
</gene>
<dbReference type="SUPFAM" id="SSF53335">
    <property type="entry name" value="S-adenosyl-L-methionine-dependent methyltransferases"/>
    <property type="match status" value="1"/>
</dbReference>
<keyword evidence="1 4" id="KW-0489">Methyltransferase</keyword>
<proteinExistence type="predicted"/>
<dbReference type="PROSITE" id="PS51682">
    <property type="entry name" value="SAM_OMT_I"/>
    <property type="match status" value="1"/>
</dbReference>
<dbReference type="GO" id="GO:0008757">
    <property type="term" value="F:S-adenosylmethionine-dependent methyltransferase activity"/>
    <property type="evidence" value="ECO:0007669"/>
    <property type="project" value="TreeGrafter"/>
</dbReference>
<reference evidence="4 5" key="1">
    <citation type="submission" date="2011-04" db="EMBL/GenBank/DDBJ databases">
        <title>Complete sequence of Cellulomonas fimi ATCC 484.</title>
        <authorList>
            <consortium name="US DOE Joint Genome Institute"/>
            <person name="Lucas S."/>
            <person name="Han J."/>
            <person name="Lapidus A."/>
            <person name="Cheng J.-F."/>
            <person name="Goodwin L."/>
            <person name="Pitluck S."/>
            <person name="Peters L."/>
            <person name="Chertkov O."/>
            <person name="Detter J.C."/>
            <person name="Han C."/>
            <person name="Tapia R."/>
            <person name="Land M."/>
            <person name="Hauser L."/>
            <person name="Kyrpides N."/>
            <person name="Ivanova N."/>
            <person name="Ovchinnikova G."/>
            <person name="Pagani I."/>
            <person name="Mead D."/>
            <person name="Brumm P."/>
            <person name="Woyke T."/>
        </authorList>
    </citation>
    <scope>NUCLEOTIDE SEQUENCE [LARGE SCALE GENOMIC DNA]</scope>
    <source>
        <strain evidence="5">ATCC 484 / DSM 20113 / JCM 1341 / NBRC 15513 / NCIMB 8980 / NCTC 7547</strain>
    </source>
</reference>